<name>A0A6C0IET6_9ZZZZ</name>
<reference evidence="1" key="1">
    <citation type="journal article" date="2020" name="Nature">
        <title>Giant virus diversity and host interactions through global metagenomics.</title>
        <authorList>
            <person name="Schulz F."/>
            <person name="Roux S."/>
            <person name="Paez-Espino D."/>
            <person name="Jungbluth S."/>
            <person name="Walsh D.A."/>
            <person name="Denef V.J."/>
            <person name="McMahon K.D."/>
            <person name="Konstantinidis K.T."/>
            <person name="Eloe-Fadrosh E.A."/>
            <person name="Kyrpides N.C."/>
            <person name="Woyke T."/>
        </authorList>
    </citation>
    <scope>NUCLEOTIDE SEQUENCE</scope>
    <source>
        <strain evidence="1">GVMAG-M-3300023184-77</strain>
    </source>
</reference>
<sequence length="155" mass="18085">MNRNKTVRRGHDLSGSTTIFRDYSLNEGLQKLLTQESEIAFKKPWHRLERGLRLNRLRLFCDTMKNTKGLQEKETTALLALLTKALEKKVLNSKNSVIYDIETEKITEIKNLVMHQNAEGEYSFQILDKPIRNSITMRRKTDTSRIYKDPNNTSV</sequence>
<dbReference type="EMBL" id="MN740165">
    <property type="protein sequence ID" value="QHT91279.1"/>
    <property type="molecule type" value="Genomic_DNA"/>
</dbReference>
<dbReference type="AlphaFoldDB" id="A0A6C0IET6"/>
<accession>A0A6C0IET6</accession>
<evidence type="ECO:0000313" key="1">
    <source>
        <dbReference type="EMBL" id="QHT91279.1"/>
    </source>
</evidence>
<protein>
    <submittedName>
        <fullName evidence="1">Uncharacterized protein</fullName>
    </submittedName>
</protein>
<proteinExistence type="predicted"/>
<organism evidence="1">
    <name type="scientific">viral metagenome</name>
    <dbReference type="NCBI Taxonomy" id="1070528"/>
    <lineage>
        <taxon>unclassified sequences</taxon>
        <taxon>metagenomes</taxon>
        <taxon>organismal metagenomes</taxon>
    </lineage>
</organism>